<organism evidence="3">
    <name type="scientific">Chromera velia CCMP2878</name>
    <dbReference type="NCBI Taxonomy" id="1169474"/>
    <lineage>
        <taxon>Eukaryota</taxon>
        <taxon>Sar</taxon>
        <taxon>Alveolata</taxon>
        <taxon>Colpodellida</taxon>
        <taxon>Chromeraceae</taxon>
        <taxon>Chromera</taxon>
    </lineage>
</organism>
<feature type="compositionally biased region" description="Basic residues" evidence="1">
    <location>
        <begin position="253"/>
        <end position="271"/>
    </location>
</feature>
<feature type="compositionally biased region" description="Polar residues" evidence="1">
    <location>
        <begin position="373"/>
        <end position="389"/>
    </location>
</feature>
<evidence type="ECO:0000256" key="1">
    <source>
        <dbReference type="SAM" id="MobiDB-lite"/>
    </source>
</evidence>
<dbReference type="VEuPathDB" id="CryptoDB:Cvel_15067"/>
<feature type="region of interest" description="Disordered" evidence="1">
    <location>
        <begin position="234"/>
        <end position="396"/>
    </location>
</feature>
<proteinExistence type="predicted"/>
<accession>A0A0G4F4P8</accession>
<name>A0A0G4F4P8_9ALVE</name>
<dbReference type="EMBL" id="CDMZ01000108">
    <property type="protein sequence ID" value="CEM06798.1"/>
    <property type="molecule type" value="Genomic_DNA"/>
</dbReference>
<protein>
    <submittedName>
        <fullName evidence="3">Uncharacterized protein</fullName>
    </submittedName>
</protein>
<evidence type="ECO:0000313" key="3">
    <source>
        <dbReference type="EMBL" id="CEM06798.1"/>
    </source>
</evidence>
<feature type="compositionally biased region" description="Basic and acidic residues" evidence="1">
    <location>
        <begin position="349"/>
        <end position="360"/>
    </location>
</feature>
<evidence type="ECO:0000256" key="2">
    <source>
        <dbReference type="SAM" id="SignalP"/>
    </source>
</evidence>
<feature type="region of interest" description="Disordered" evidence="1">
    <location>
        <begin position="155"/>
        <end position="187"/>
    </location>
</feature>
<keyword evidence="2" id="KW-0732">Signal</keyword>
<reference evidence="3" key="1">
    <citation type="submission" date="2014-11" db="EMBL/GenBank/DDBJ databases">
        <authorList>
            <person name="Otto D Thomas"/>
            <person name="Naeem Raeece"/>
        </authorList>
    </citation>
    <scope>NUCLEOTIDE SEQUENCE</scope>
</reference>
<dbReference type="AlphaFoldDB" id="A0A0G4F4P8"/>
<sequence length="540" mass="56668">MHRFAILHLLVVTEAQGSPVYTGLLFCTCPQSLCEEARLLDVPLPAAAAPGTFSAEGMLANGLSQHNGQPEVTPPEMGVAAPWQITSAGPGGNFGMRVDVEGGNGNNVLLHDPLGPLGWSGEESGQACQWMGVGQAGGMGVMMGWDDGDAVGDSRVGWDGTAPTDEAEPNHETHPEAPLTDLNDDPMVPDLVNAALERDLSRAVGPSQGEADAIAATADIEGCTRLRAPLTEGAGFELPPVDQTAAAAPTVSRRGRPPKAKGKAKQKQKGLRLREGTAPLSHTVQDPTETREPPSPSLFIAPAGTGGGGQRRVARADPKAKSKPSRFSKPKTRGRTVALAVSAVTGGKSDSDRKVAERSDPTGQPHTNPPTEAPAQSSARQGQTTQPAGTGSDDVLCGHSGPVSFISLQMAARKLRERLKLLALSGVSFDSTAASVRVSAQTASGNVLRFFPCFPEGREAELRSATLARLHPEHQAWANWGLVPLQCVDGAIEDALAFASLVYEKWHDEESCQMSRGFLEEAYRKGGRPVKGKILVRAAG</sequence>
<gene>
    <name evidence="3" type="ORF">Cvel_15067</name>
</gene>
<feature type="chain" id="PRO_5005188302" evidence="2">
    <location>
        <begin position="18"/>
        <end position="540"/>
    </location>
</feature>
<feature type="signal peptide" evidence="2">
    <location>
        <begin position="1"/>
        <end position="17"/>
    </location>
</feature>
<feature type="compositionally biased region" description="Basic residues" evidence="1">
    <location>
        <begin position="321"/>
        <end position="334"/>
    </location>
</feature>